<dbReference type="GO" id="GO:0003677">
    <property type="term" value="F:DNA binding"/>
    <property type="evidence" value="ECO:0007669"/>
    <property type="project" value="UniProtKB-KW"/>
</dbReference>
<dbReference type="Proteomes" id="UP000051589">
    <property type="component" value="Unassembled WGS sequence"/>
</dbReference>
<evidence type="ECO:0000256" key="4">
    <source>
        <dbReference type="ARBA" id="ARBA00023163"/>
    </source>
</evidence>
<proteinExistence type="inferred from homology"/>
<organism evidence="6 7">
    <name type="scientific">Levilactobacillus senmaizukei DSM 21775 = NBRC 103853</name>
    <dbReference type="NCBI Taxonomy" id="1423803"/>
    <lineage>
        <taxon>Bacteria</taxon>
        <taxon>Bacillati</taxon>
        <taxon>Bacillota</taxon>
        <taxon>Bacilli</taxon>
        <taxon>Lactobacillales</taxon>
        <taxon>Lactobacillaceae</taxon>
        <taxon>Levilactobacillus</taxon>
    </lineage>
</organism>
<dbReference type="InterPro" id="IPR036388">
    <property type="entry name" value="WH-like_DNA-bd_sf"/>
</dbReference>
<comment type="caution">
    <text evidence="6">The sequence shown here is derived from an EMBL/GenBank/DDBJ whole genome shotgun (WGS) entry which is preliminary data.</text>
</comment>
<sequence length="288" mass="31747">MTVVNFRQLEYFLAVANAGQITAAAQQLHIAQPPLSHQLKQLESELGVQLFRRSPKGVTLTPAGKLLRDYAQQLVDLRERANSQVRSLGQGLAGVLSVGVASSSLGATPNSKLQTLTRHYPKVQIRLFEDNTYGLIDRLDKHLIDIAIVRTPFTAPGLVTKALTTESMVAVVPKKYDHFAGATIRVEDLADVPLIIYRRFAQLFQTTFAQKGIDPFIACTCDDARTAVQWAEDHMGVAVVPQSVAEAGSGLATNIRPIRYQPWRTTLQLVWPAAVTPSPLMQRFIDSY</sequence>
<dbReference type="InterPro" id="IPR000847">
    <property type="entry name" value="LysR_HTH_N"/>
</dbReference>
<evidence type="ECO:0000259" key="5">
    <source>
        <dbReference type="PROSITE" id="PS50931"/>
    </source>
</evidence>
<accession>A0A0R2DPW0</accession>
<keyword evidence="3" id="KW-0238">DNA-binding</keyword>
<dbReference type="SUPFAM" id="SSF53850">
    <property type="entry name" value="Periplasmic binding protein-like II"/>
    <property type="match status" value="1"/>
</dbReference>
<evidence type="ECO:0000256" key="2">
    <source>
        <dbReference type="ARBA" id="ARBA00023015"/>
    </source>
</evidence>
<dbReference type="PRINTS" id="PR00039">
    <property type="entry name" value="HTHLYSR"/>
</dbReference>
<gene>
    <name evidence="6" type="ORF">FD13_GL000451</name>
</gene>
<dbReference type="PANTHER" id="PTHR30346:SF0">
    <property type="entry name" value="HCA OPERON TRANSCRIPTIONAL ACTIVATOR HCAR"/>
    <property type="match status" value="1"/>
</dbReference>
<dbReference type="InterPro" id="IPR036390">
    <property type="entry name" value="WH_DNA-bd_sf"/>
</dbReference>
<dbReference type="EMBL" id="AYZH01000012">
    <property type="protein sequence ID" value="KRN01997.1"/>
    <property type="molecule type" value="Genomic_DNA"/>
</dbReference>
<evidence type="ECO:0000256" key="3">
    <source>
        <dbReference type="ARBA" id="ARBA00023125"/>
    </source>
</evidence>
<dbReference type="PANTHER" id="PTHR30346">
    <property type="entry name" value="TRANSCRIPTIONAL DUAL REGULATOR HCAR-RELATED"/>
    <property type="match status" value="1"/>
</dbReference>
<name>A0A0R2DPW0_9LACO</name>
<dbReference type="Pfam" id="PF00126">
    <property type="entry name" value="HTH_1"/>
    <property type="match status" value="1"/>
</dbReference>
<dbReference type="STRING" id="1423803.FD13_GL000451"/>
<dbReference type="Pfam" id="PF03466">
    <property type="entry name" value="LysR_substrate"/>
    <property type="match status" value="1"/>
</dbReference>
<dbReference type="GO" id="GO:0032993">
    <property type="term" value="C:protein-DNA complex"/>
    <property type="evidence" value="ECO:0007669"/>
    <property type="project" value="TreeGrafter"/>
</dbReference>
<comment type="similarity">
    <text evidence="1">Belongs to the LysR transcriptional regulatory family.</text>
</comment>
<evidence type="ECO:0000256" key="1">
    <source>
        <dbReference type="ARBA" id="ARBA00009437"/>
    </source>
</evidence>
<dbReference type="PATRIC" id="fig|1423803.3.peg.446"/>
<dbReference type="InterPro" id="IPR005119">
    <property type="entry name" value="LysR_subst-bd"/>
</dbReference>
<dbReference type="SUPFAM" id="SSF46785">
    <property type="entry name" value="Winged helix' DNA-binding domain"/>
    <property type="match status" value="1"/>
</dbReference>
<feature type="domain" description="HTH lysR-type" evidence="5">
    <location>
        <begin position="4"/>
        <end position="61"/>
    </location>
</feature>
<dbReference type="FunFam" id="1.10.10.10:FF:000001">
    <property type="entry name" value="LysR family transcriptional regulator"/>
    <property type="match status" value="1"/>
</dbReference>
<dbReference type="Gene3D" id="1.10.10.10">
    <property type="entry name" value="Winged helix-like DNA-binding domain superfamily/Winged helix DNA-binding domain"/>
    <property type="match status" value="1"/>
</dbReference>
<dbReference type="PROSITE" id="PS50931">
    <property type="entry name" value="HTH_LYSR"/>
    <property type="match status" value="1"/>
</dbReference>
<dbReference type="CDD" id="cd05466">
    <property type="entry name" value="PBP2_LTTR_substrate"/>
    <property type="match status" value="1"/>
</dbReference>
<keyword evidence="2" id="KW-0805">Transcription regulation</keyword>
<dbReference type="AlphaFoldDB" id="A0A0R2DPW0"/>
<dbReference type="Gene3D" id="3.40.190.290">
    <property type="match status" value="1"/>
</dbReference>
<evidence type="ECO:0000313" key="7">
    <source>
        <dbReference type="Proteomes" id="UP000051589"/>
    </source>
</evidence>
<keyword evidence="7" id="KW-1185">Reference proteome</keyword>
<reference evidence="6 7" key="1">
    <citation type="journal article" date="2015" name="Genome Announc.">
        <title>Expanding the biotechnology potential of lactobacilli through comparative genomics of 213 strains and associated genera.</title>
        <authorList>
            <person name="Sun Z."/>
            <person name="Harris H.M."/>
            <person name="McCann A."/>
            <person name="Guo C."/>
            <person name="Argimon S."/>
            <person name="Zhang W."/>
            <person name="Yang X."/>
            <person name="Jeffery I.B."/>
            <person name="Cooney J.C."/>
            <person name="Kagawa T.F."/>
            <person name="Liu W."/>
            <person name="Song Y."/>
            <person name="Salvetti E."/>
            <person name="Wrobel A."/>
            <person name="Rasinkangas P."/>
            <person name="Parkhill J."/>
            <person name="Rea M.C."/>
            <person name="O'Sullivan O."/>
            <person name="Ritari J."/>
            <person name="Douillard F.P."/>
            <person name="Paul Ross R."/>
            <person name="Yang R."/>
            <person name="Briner A.E."/>
            <person name="Felis G.E."/>
            <person name="de Vos W.M."/>
            <person name="Barrangou R."/>
            <person name="Klaenhammer T.R."/>
            <person name="Caufield P.W."/>
            <person name="Cui Y."/>
            <person name="Zhang H."/>
            <person name="O'Toole P.W."/>
        </authorList>
    </citation>
    <scope>NUCLEOTIDE SEQUENCE [LARGE SCALE GENOMIC DNA]</scope>
    <source>
        <strain evidence="6 7">DSM 21775</strain>
    </source>
</reference>
<keyword evidence="4" id="KW-0804">Transcription</keyword>
<dbReference type="GO" id="GO:0003700">
    <property type="term" value="F:DNA-binding transcription factor activity"/>
    <property type="evidence" value="ECO:0007669"/>
    <property type="project" value="InterPro"/>
</dbReference>
<protein>
    <submittedName>
        <fullName evidence="6">Fhu operon transcription regulator</fullName>
    </submittedName>
</protein>
<evidence type="ECO:0000313" key="6">
    <source>
        <dbReference type="EMBL" id="KRN01997.1"/>
    </source>
</evidence>